<evidence type="ECO:0000256" key="1">
    <source>
        <dbReference type="SAM" id="Phobius"/>
    </source>
</evidence>
<dbReference type="Proteomes" id="UP000252586">
    <property type="component" value="Unassembled WGS sequence"/>
</dbReference>
<keyword evidence="1" id="KW-1133">Transmembrane helix</keyword>
<name>A0A366E194_9NOCA</name>
<gene>
    <name evidence="2" type="ORF">DFR74_101113</name>
</gene>
<reference evidence="2 3" key="1">
    <citation type="submission" date="2018-06" db="EMBL/GenBank/DDBJ databases">
        <title>Genomic Encyclopedia of Type Strains, Phase IV (KMG-IV): sequencing the most valuable type-strain genomes for metagenomic binning, comparative biology and taxonomic classification.</title>
        <authorList>
            <person name="Goeker M."/>
        </authorList>
    </citation>
    <scope>NUCLEOTIDE SEQUENCE [LARGE SCALE GENOMIC DNA]</scope>
    <source>
        <strain evidence="2 3">DSM 44599</strain>
    </source>
</reference>
<keyword evidence="1" id="KW-0812">Transmembrane</keyword>
<dbReference type="EMBL" id="QNRE01000001">
    <property type="protein sequence ID" value="RBO96102.1"/>
    <property type="molecule type" value="Genomic_DNA"/>
</dbReference>
<evidence type="ECO:0008006" key="4">
    <source>
        <dbReference type="Google" id="ProtNLM"/>
    </source>
</evidence>
<feature type="transmembrane region" description="Helical" evidence="1">
    <location>
        <begin position="52"/>
        <end position="69"/>
    </location>
</feature>
<feature type="transmembrane region" description="Helical" evidence="1">
    <location>
        <begin position="12"/>
        <end position="32"/>
    </location>
</feature>
<keyword evidence="3" id="KW-1185">Reference proteome</keyword>
<evidence type="ECO:0000313" key="2">
    <source>
        <dbReference type="EMBL" id="RBO96102.1"/>
    </source>
</evidence>
<dbReference type="RefSeq" id="WP_147265714.1">
    <property type="nucleotide sequence ID" value="NZ_QNRE01000001.1"/>
</dbReference>
<proteinExistence type="predicted"/>
<evidence type="ECO:0000313" key="3">
    <source>
        <dbReference type="Proteomes" id="UP000252586"/>
    </source>
</evidence>
<keyword evidence="1" id="KW-0472">Membrane</keyword>
<protein>
    <recommendedName>
        <fullName evidence="4">Mercuric ion transport protein</fullName>
    </recommendedName>
</protein>
<sequence length="93" mass="9353">MGAESRTPRRWLATIGVGAAICVGCCLVPLLADLGIAGGGVALLSMSWWEPLGFVLIAVGVVGVVWSRVRASRRECGASGGCSSESGCGCVTA</sequence>
<dbReference type="OrthoDB" id="4566699at2"/>
<accession>A0A366E194</accession>
<dbReference type="STRING" id="1210090.GCA_001613185_03213"/>
<dbReference type="AlphaFoldDB" id="A0A366E194"/>
<comment type="caution">
    <text evidence="2">The sequence shown here is derived from an EMBL/GenBank/DDBJ whole genome shotgun (WGS) entry which is preliminary data.</text>
</comment>
<organism evidence="2 3">
    <name type="scientific">Nocardia puris</name>
    <dbReference type="NCBI Taxonomy" id="208602"/>
    <lineage>
        <taxon>Bacteria</taxon>
        <taxon>Bacillati</taxon>
        <taxon>Actinomycetota</taxon>
        <taxon>Actinomycetes</taxon>
        <taxon>Mycobacteriales</taxon>
        <taxon>Nocardiaceae</taxon>
        <taxon>Nocardia</taxon>
    </lineage>
</organism>